<feature type="region of interest" description="Disordered" evidence="1">
    <location>
        <begin position="70"/>
        <end position="89"/>
    </location>
</feature>
<name>A0A8H3IQE4_9LECA</name>
<dbReference type="Proteomes" id="UP000664521">
    <property type="component" value="Unassembled WGS sequence"/>
</dbReference>
<organism evidence="2 3">
    <name type="scientific">Heterodermia speciosa</name>
    <dbReference type="NCBI Taxonomy" id="116794"/>
    <lineage>
        <taxon>Eukaryota</taxon>
        <taxon>Fungi</taxon>
        <taxon>Dikarya</taxon>
        <taxon>Ascomycota</taxon>
        <taxon>Pezizomycotina</taxon>
        <taxon>Lecanoromycetes</taxon>
        <taxon>OSLEUM clade</taxon>
        <taxon>Lecanoromycetidae</taxon>
        <taxon>Caliciales</taxon>
        <taxon>Physciaceae</taxon>
        <taxon>Heterodermia</taxon>
    </lineage>
</organism>
<comment type="caution">
    <text evidence="2">The sequence shown here is derived from an EMBL/GenBank/DDBJ whole genome shotgun (WGS) entry which is preliminary data.</text>
</comment>
<reference evidence="2" key="1">
    <citation type="submission" date="2021-03" db="EMBL/GenBank/DDBJ databases">
        <authorList>
            <person name="Tagirdzhanova G."/>
        </authorList>
    </citation>
    <scope>NUCLEOTIDE SEQUENCE</scope>
</reference>
<evidence type="ECO:0008006" key="4">
    <source>
        <dbReference type="Google" id="ProtNLM"/>
    </source>
</evidence>
<proteinExistence type="predicted"/>
<dbReference type="SUPFAM" id="SSF48452">
    <property type="entry name" value="TPR-like"/>
    <property type="match status" value="1"/>
</dbReference>
<dbReference type="EMBL" id="CAJPDS010000092">
    <property type="protein sequence ID" value="CAF9936502.1"/>
    <property type="molecule type" value="Genomic_DNA"/>
</dbReference>
<feature type="region of interest" description="Disordered" evidence="1">
    <location>
        <begin position="235"/>
        <end position="259"/>
    </location>
</feature>
<dbReference type="AlphaFoldDB" id="A0A8H3IQE4"/>
<dbReference type="OrthoDB" id="414698at2759"/>
<dbReference type="InterPro" id="IPR010323">
    <property type="entry name" value="DUF924"/>
</dbReference>
<feature type="compositionally biased region" description="Basic and acidic residues" evidence="1">
    <location>
        <begin position="242"/>
        <end position="259"/>
    </location>
</feature>
<dbReference type="Gene3D" id="1.25.40.10">
    <property type="entry name" value="Tetratricopeptide repeat domain"/>
    <property type="match status" value="1"/>
</dbReference>
<accession>A0A8H3IQE4</accession>
<evidence type="ECO:0000313" key="3">
    <source>
        <dbReference type="Proteomes" id="UP000664521"/>
    </source>
</evidence>
<gene>
    <name evidence="2" type="ORF">HETSPECPRED_010353</name>
</gene>
<sequence length="259" mass="29844">MSARGTLNSAVFNPGLYRNILKLWFGHLPHPVSTVPYPVLVRWYGSEVSLEERTAFDAQCASTGRDALESIEPGRYPLPQSSNSSPEKSLSSKIAEPFLAQIFQSQDPAPEETALALMLLLDQLPRNCFRDNQKLIYTHYDRISRSLLSEILDRGLDRHERYRDSPPWCLWYYMALTHSEDLEDHKRCMDRLLSVKRRMEQNGDAEAIGYVERNIGLEQRHNAILEKFGRYPHRNQTLGRESTAEEKEYLEHGGETFGT</sequence>
<dbReference type="Pfam" id="PF06041">
    <property type="entry name" value="DUF924"/>
    <property type="match status" value="1"/>
</dbReference>
<evidence type="ECO:0000256" key="1">
    <source>
        <dbReference type="SAM" id="MobiDB-lite"/>
    </source>
</evidence>
<keyword evidence="3" id="KW-1185">Reference proteome</keyword>
<evidence type="ECO:0000313" key="2">
    <source>
        <dbReference type="EMBL" id="CAF9936502.1"/>
    </source>
</evidence>
<dbReference type="InterPro" id="IPR011990">
    <property type="entry name" value="TPR-like_helical_dom_sf"/>
</dbReference>
<dbReference type="Gene3D" id="1.20.58.320">
    <property type="entry name" value="TPR-like"/>
    <property type="match status" value="1"/>
</dbReference>
<protein>
    <recommendedName>
        <fullName evidence="4">DUF924-domain-containing protein</fullName>
    </recommendedName>
</protein>